<evidence type="ECO:0000256" key="4">
    <source>
        <dbReference type="SAM" id="Phobius"/>
    </source>
</evidence>
<dbReference type="Proteomes" id="UP000242133">
    <property type="component" value="Unassembled WGS sequence"/>
</dbReference>
<name>A0A2P8ES27_9GAMM</name>
<sequence length="755" mass="84765">MTVRTHSAAPAYRPVLIQPWQLLTLLFLVVFTALPLNAATVTLDQHWEYRWGDSPFSGNTPEWTLQDEPDAWQPIDFPSNPPGRNGQENIWYRTLVPQGHWHDPVLYIFSVDLIVETYLDGQRIYQYGHFDSNGRGQFEGWPWHMIQLPPDAAGKPIYFRIFSNYTDIGLWGEVKVTERMTLYQQVLEDSIDSLTITAFSLVIALLCLLFALFNTERNSLLALALFSLSHAGLALTGSQAKQLLMHHPLLWDYIEAGCYYVLPIALALLLRSWYGARYRRLFNSFALLFGAYLVGALILPLTGLTSLAHTYPPFDLMFAIGVPTMLIIVARHWRSASHDQRLLLLATALLTVLLLLDMAVAHGLLPWSKVPVDWGSLIFSLAIVALSLSHFSHTRKALAELNATLESRVAERTHELEQMARQDAKHLKALEFGNSKRGILDELVVEMESLADINQATDYLSTQIHTLCSPVPGAFYSLASGSSQLQQRNHWDTTASLATNLQPDALQLPHDDWHVFNIHYDAPGLARTQVATLLLDFGTDSTLFDELSPFTLQTLFTRAIERINLTLSKVALQQALSRFSYEDALTGLHNRRYLDEMLDREIARGQRSGASIALVMCDIDYFKKLNDRYGHAAGDRVLQVVAQQIRAAFRSSDIICRYGGEEFVIVMPESQLDDARARAEQLRIDIAASHITFDDINISNITLSAGVSARYADDTTADILLRTADKALYQAKNSGRNRVITADSPTQAQPTIKQA</sequence>
<keyword evidence="4" id="KW-0812">Transmembrane</keyword>
<keyword evidence="4" id="KW-1133">Transmembrane helix</keyword>
<dbReference type="RefSeq" id="WP_106592633.1">
    <property type="nucleotide sequence ID" value="NZ_PYGI01000019.1"/>
</dbReference>
<dbReference type="GO" id="GO:0043709">
    <property type="term" value="P:cell adhesion involved in single-species biofilm formation"/>
    <property type="evidence" value="ECO:0007669"/>
    <property type="project" value="TreeGrafter"/>
</dbReference>
<organism evidence="6 7">
    <name type="scientific">Marinobacterium halophilum</name>
    <dbReference type="NCBI Taxonomy" id="267374"/>
    <lineage>
        <taxon>Bacteria</taxon>
        <taxon>Pseudomonadati</taxon>
        <taxon>Pseudomonadota</taxon>
        <taxon>Gammaproteobacteria</taxon>
        <taxon>Oceanospirillales</taxon>
        <taxon>Oceanospirillaceae</taxon>
        <taxon>Marinobacterium</taxon>
    </lineage>
</organism>
<evidence type="ECO:0000259" key="5">
    <source>
        <dbReference type="PROSITE" id="PS50887"/>
    </source>
</evidence>
<dbReference type="AlphaFoldDB" id="A0A2P8ES27"/>
<dbReference type="InterPro" id="IPR029787">
    <property type="entry name" value="Nucleotide_cyclase"/>
</dbReference>
<dbReference type="SUPFAM" id="SSF55073">
    <property type="entry name" value="Nucleotide cyclase"/>
    <property type="match status" value="1"/>
</dbReference>
<dbReference type="SMART" id="SM00267">
    <property type="entry name" value="GGDEF"/>
    <property type="match status" value="1"/>
</dbReference>
<dbReference type="InterPro" id="IPR050469">
    <property type="entry name" value="Diguanylate_Cyclase"/>
</dbReference>
<feature type="transmembrane region" description="Helical" evidence="4">
    <location>
        <begin position="220"/>
        <end position="238"/>
    </location>
</feature>
<dbReference type="Pfam" id="PF00990">
    <property type="entry name" value="GGDEF"/>
    <property type="match status" value="1"/>
</dbReference>
<dbReference type="InterPro" id="IPR000160">
    <property type="entry name" value="GGDEF_dom"/>
</dbReference>
<keyword evidence="4" id="KW-0472">Membrane</keyword>
<reference evidence="6 7" key="1">
    <citation type="submission" date="2018-03" db="EMBL/GenBank/DDBJ databases">
        <title>Genomic Encyclopedia of Archaeal and Bacterial Type Strains, Phase II (KMG-II): from individual species to whole genera.</title>
        <authorList>
            <person name="Goeker M."/>
        </authorList>
    </citation>
    <scope>NUCLEOTIDE SEQUENCE [LARGE SCALE GENOMIC DNA]</scope>
    <source>
        <strain evidence="6 7">DSM 17586</strain>
    </source>
</reference>
<dbReference type="GO" id="GO:0052621">
    <property type="term" value="F:diguanylate cyclase activity"/>
    <property type="evidence" value="ECO:0007669"/>
    <property type="project" value="UniProtKB-EC"/>
</dbReference>
<evidence type="ECO:0000256" key="3">
    <source>
        <dbReference type="ARBA" id="ARBA00034247"/>
    </source>
</evidence>
<feature type="transmembrane region" description="Helical" evidence="4">
    <location>
        <begin position="311"/>
        <end position="330"/>
    </location>
</feature>
<dbReference type="EMBL" id="PYGI01000019">
    <property type="protein sequence ID" value="PSL12235.1"/>
    <property type="molecule type" value="Genomic_DNA"/>
</dbReference>
<dbReference type="Pfam" id="PF07695">
    <property type="entry name" value="7TMR-DISM_7TM"/>
    <property type="match status" value="1"/>
</dbReference>
<dbReference type="NCBIfam" id="TIGR00254">
    <property type="entry name" value="GGDEF"/>
    <property type="match status" value="1"/>
</dbReference>
<dbReference type="FunFam" id="3.30.70.270:FF:000001">
    <property type="entry name" value="Diguanylate cyclase domain protein"/>
    <property type="match status" value="1"/>
</dbReference>
<comment type="cofactor">
    <cofactor evidence="1">
        <name>Mg(2+)</name>
        <dbReference type="ChEBI" id="CHEBI:18420"/>
    </cofactor>
</comment>
<protein>
    <recommendedName>
        <fullName evidence="2">diguanylate cyclase</fullName>
        <ecNumber evidence="2">2.7.7.65</ecNumber>
    </recommendedName>
</protein>
<evidence type="ECO:0000313" key="7">
    <source>
        <dbReference type="Proteomes" id="UP000242133"/>
    </source>
</evidence>
<feature type="transmembrane region" description="Helical" evidence="4">
    <location>
        <begin position="281"/>
        <end position="299"/>
    </location>
</feature>
<keyword evidence="7" id="KW-1185">Reference proteome</keyword>
<dbReference type="Gene3D" id="3.30.70.270">
    <property type="match status" value="1"/>
</dbReference>
<dbReference type="PROSITE" id="PS50887">
    <property type="entry name" value="GGDEF"/>
    <property type="match status" value="1"/>
</dbReference>
<accession>A0A2P8ES27</accession>
<gene>
    <name evidence="6" type="ORF">CLV44_11970</name>
</gene>
<feature type="transmembrane region" description="Helical" evidence="4">
    <location>
        <begin position="250"/>
        <end position="269"/>
    </location>
</feature>
<dbReference type="GO" id="GO:0005886">
    <property type="term" value="C:plasma membrane"/>
    <property type="evidence" value="ECO:0007669"/>
    <property type="project" value="TreeGrafter"/>
</dbReference>
<dbReference type="InterPro" id="IPR043128">
    <property type="entry name" value="Rev_trsase/Diguanyl_cyclase"/>
</dbReference>
<proteinExistence type="predicted"/>
<evidence type="ECO:0000313" key="6">
    <source>
        <dbReference type="EMBL" id="PSL12235.1"/>
    </source>
</evidence>
<feature type="domain" description="GGDEF" evidence="5">
    <location>
        <begin position="610"/>
        <end position="744"/>
    </location>
</feature>
<feature type="transmembrane region" description="Helical" evidence="4">
    <location>
        <begin position="342"/>
        <end position="362"/>
    </location>
</feature>
<dbReference type="PANTHER" id="PTHR45138">
    <property type="entry name" value="REGULATORY COMPONENTS OF SENSORY TRANSDUCTION SYSTEM"/>
    <property type="match status" value="1"/>
</dbReference>
<dbReference type="GO" id="GO:1902201">
    <property type="term" value="P:negative regulation of bacterial-type flagellum-dependent cell motility"/>
    <property type="evidence" value="ECO:0007669"/>
    <property type="project" value="TreeGrafter"/>
</dbReference>
<feature type="transmembrane region" description="Helical" evidence="4">
    <location>
        <begin position="374"/>
        <end position="391"/>
    </location>
</feature>
<dbReference type="EC" id="2.7.7.65" evidence="2"/>
<dbReference type="OrthoDB" id="9803824at2"/>
<feature type="transmembrane region" description="Helical" evidence="4">
    <location>
        <begin position="194"/>
        <end position="213"/>
    </location>
</feature>
<evidence type="ECO:0000256" key="2">
    <source>
        <dbReference type="ARBA" id="ARBA00012528"/>
    </source>
</evidence>
<dbReference type="PANTHER" id="PTHR45138:SF9">
    <property type="entry name" value="DIGUANYLATE CYCLASE DGCM-RELATED"/>
    <property type="match status" value="1"/>
</dbReference>
<dbReference type="CDD" id="cd01949">
    <property type="entry name" value="GGDEF"/>
    <property type="match status" value="1"/>
</dbReference>
<comment type="caution">
    <text evidence="6">The sequence shown here is derived from an EMBL/GenBank/DDBJ whole genome shotgun (WGS) entry which is preliminary data.</text>
</comment>
<comment type="catalytic activity">
    <reaction evidence="3">
        <text>2 GTP = 3',3'-c-di-GMP + 2 diphosphate</text>
        <dbReference type="Rhea" id="RHEA:24898"/>
        <dbReference type="ChEBI" id="CHEBI:33019"/>
        <dbReference type="ChEBI" id="CHEBI:37565"/>
        <dbReference type="ChEBI" id="CHEBI:58805"/>
        <dbReference type="EC" id="2.7.7.65"/>
    </reaction>
</comment>
<evidence type="ECO:0000256" key="1">
    <source>
        <dbReference type="ARBA" id="ARBA00001946"/>
    </source>
</evidence>
<dbReference type="InterPro" id="IPR011623">
    <property type="entry name" value="7TMR_DISM_rcpt_extracell_dom1"/>
</dbReference>